<protein>
    <recommendedName>
        <fullName evidence="12">Porin domain-containing protein</fullName>
    </recommendedName>
</protein>
<keyword evidence="4" id="KW-1134">Transmembrane beta strand</keyword>
<keyword evidence="7" id="KW-0406">Ion transport</keyword>
<evidence type="ECO:0000313" key="13">
    <source>
        <dbReference type="EMBL" id="MBK1714649.1"/>
    </source>
</evidence>
<evidence type="ECO:0000256" key="7">
    <source>
        <dbReference type="ARBA" id="ARBA00023065"/>
    </source>
</evidence>
<dbReference type="PANTHER" id="PTHR34501:SF9">
    <property type="entry name" value="MAJOR OUTER MEMBRANE PROTEIN P.IA"/>
    <property type="match status" value="1"/>
</dbReference>
<dbReference type="CDD" id="cd00342">
    <property type="entry name" value="gram_neg_porins"/>
    <property type="match status" value="1"/>
</dbReference>
<dbReference type="RefSeq" id="WP_200232309.1">
    <property type="nucleotide sequence ID" value="NZ_NRRT01000134.1"/>
</dbReference>
<name>A0ABS1DZ49_RUBGE</name>
<keyword evidence="3" id="KW-0813">Transport</keyword>
<dbReference type="EMBL" id="NRRU01000075">
    <property type="protein sequence ID" value="MBK1714649.1"/>
    <property type="molecule type" value="Genomic_DNA"/>
</dbReference>
<dbReference type="InterPro" id="IPR050298">
    <property type="entry name" value="Gram-neg_bact_OMP"/>
</dbReference>
<evidence type="ECO:0000259" key="12">
    <source>
        <dbReference type="Pfam" id="PF13609"/>
    </source>
</evidence>
<evidence type="ECO:0000256" key="8">
    <source>
        <dbReference type="ARBA" id="ARBA00023114"/>
    </source>
</evidence>
<dbReference type="InterPro" id="IPR033900">
    <property type="entry name" value="Gram_neg_porin_domain"/>
</dbReference>
<dbReference type="Pfam" id="PF13609">
    <property type="entry name" value="Porin_4"/>
    <property type="match status" value="1"/>
</dbReference>
<keyword evidence="6 11" id="KW-0732">Signal</keyword>
<keyword evidence="10" id="KW-0998">Cell outer membrane</keyword>
<organism evidence="13 14">
    <name type="scientific">Rubrivivax gelatinosus</name>
    <name type="common">Rhodocyclus gelatinosus</name>
    <name type="synonym">Rhodopseudomonas gelatinosa</name>
    <dbReference type="NCBI Taxonomy" id="28068"/>
    <lineage>
        <taxon>Bacteria</taxon>
        <taxon>Pseudomonadati</taxon>
        <taxon>Pseudomonadota</taxon>
        <taxon>Betaproteobacteria</taxon>
        <taxon>Burkholderiales</taxon>
        <taxon>Sphaerotilaceae</taxon>
        <taxon>Rubrivivax</taxon>
    </lineage>
</organism>
<dbReference type="PANTHER" id="PTHR34501">
    <property type="entry name" value="PROTEIN YDDL-RELATED"/>
    <property type="match status" value="1"/>
</dbReference>
<dbReference type="PROSITE" id="PS51257">
    <property type="entry name" value="PROKAR_LIPOPROTEIN"/>
    <property type="match status" value="1"/>
</dbReference>
<evidence type="ECO:0000256" key="10">
    <source>
        <dbReference type="ARBA" id="ARBA00023237"/>
    </source>
</evidence>
<feature type="chain" id="PRO_5046267360" description="Porin domain-containing protein" evidence="11">
    <location>
        <begin position="25"/>
        <end position="366"/>
    </location>
</feature>
<evidence type="ECO:0000256" key="3">
    <source>
        <dbReference type="ARBA" id="ARBA00022448"/>
    </source>
</evidence>
<dbReference type="SUPFAM" id="SSF56935">
    <property type="entry name" value="Porins"/>
    <property type="match status" value="1"/>
</dbReference>
<keyword evidence="5" id="KW-0812">Transmembrane</keyword>
<feature type="domain" description="Porin" evidence="12">
    <location>
        <begin position="12"/>
        <end position="351"/>
    </location>
</feature>
<dbReference type="Gene3D" id="2.40.160.10">
    <property type="entry name" value="Porin"/>
    <property type="match status" value="1"/>
</dbReference>
<keyword evidence="14" id="KW-1185">Reference proteome</keyword>
<comment type="subunit">
    <text evidence="2">Homotrimer.</text>
</comment>
<evidence type="ECO:0000256" key="4">
    <source>
        <dbReference type="ARBA" id="ARBA00022452"/>
    </source>
</evidence>
<keyword evidence="9" id="KW-0472">Membrane</keyword>
<keyword evidence="8" id="KW-0626">Porin</keyword>
<dbReference type="Proteomes" id="UP001041814">
    <property type="component" value="Unassembled WGS sequence"/>
</dbReference>
<evidence type="ECO:0000313" key="14">
    <source>
        <dbReference type="Proteomes" id="UP001041814"/>
    </source>
</evidence>
<sequence length="366" mass="38277">MTTIHKLHFIAALCVAAGCSGASAQSTGNVIISGVVDAYAGTRQLAGGERVTKVDSSGMSTSQLNFSGTEDLGGGLRGEFAIGMFFRPDGGEQGRFDGDVFWSRSAYVGIASPLGTVRLGRQGTPTFLNYIRTNAFDDSTVLGPVFMQTWVAAIAQGTQFLGTGAPPARRTLTAPLGTSDTTWNNAVAYISPSIGGTVFQAQWAPGEGGGVGSRYSVNVFHSGGPLMVGLSTEHIGDKSVPAAGPAAAVISSQTNWELTGAYAFRFGRLNAGVLRTSRDYESIADDSILTVHVGASIPVGRGTVLAAVANSRQRPDVGSKMTRTTTSVGYSYAFSKRTDVYSVVMNDRFTDLDSGNSVGLGIRHRF</sequence>
<gene>
    <name evidence="13" type="ORF">CKO43_17925</name>
</gene>
<evidence type="ECO:0000256" key="2">
    <source>
        <dbReference type="ARBA" id="ARBA00011233"/>
    </source>
</evidence>
<evidence type="ECO:0000256" key="11">
    <source>
        <dbReference type="SAM" id="SignalP"/>
    </source>
</evidence>
<reference evidence="13" key="1">
    <citation type="submission" date="2017-08" db="EMBL/GenBank/DDBJ databases">
        <authorList>
            <person name="Imhoff J.F."/>
            <person name="Rahn T."/>
            <person name="Kuenzel S."/>
            <person name="Neulinger S.C."/>
        </authorList>
    </citation>
    <scope>NUCLEOTIDE SEQUENCE</scope>
    <source>
        <strain evidence="13">IM 151</strain>
    </source>
</reference>
<comment type="subcellular location">
    <subcellularLocation>
        <location evidence="1">Cell outer membrane</location>
        <topology evidence="1">Multi-pass membrane protein</topology>
    </subcellularLocation>
</comment>
<reference evidence="13" key="2">
    <citation type="journal article" date="2020" name="Microorganisms">
        <title>Osmotic Adaptation and Compatible Solute Biosynthesis of Phototrophic Bacteria as Revealed from Genome Analyses.</title>
        <authorList>
            <person name="Imhoff J.F."/>
            <person name="Rahn T."/>
            <person name="Kunzel S."/>
            <person name="Keller A."/>
            <person name="Neulinger S.C."/>
        </authorList>
    </citation>
    <scope>NUCLEOTIDE SEQUENCE</scope>
    <source>
        <strain evidence="13">IM 151</strain>
    </source>
</reference>
<feature type="signal peptide" evidence="11">
    <location>
        <begin position="1"/>
        <end position="24"/>
    </location>
</feature>
<evidence type="ECO:0000256" key="1">
    <source>
        <dbReference type="ARBA" id="ARBA00004571"/>
    </source>
</evidence>
<proteinExistence type="predicted"/>
<accession>A0ABS1DZ49</accession>
<evidence type="ECO:0000256" key="6">
    <source>
        <dbReference type="ARBA" id="ARBA00022729"/>
    </source>
</evidence>
<comment type="caution">
    <text evidence="13">The sequence shown here is derived from an EMBL/GenBank/DDBJ whole genome shotgun (WGS) entry which is preliminary data.</text>
</comment>
<evidence type="ECO:0000256" key="9">
    <source>
        <dbReference type="ARBA" id="ARBA00023136"/>
    </source>
</evidence>
<evidence type="ECO:0000256" key="5">
    <source>
        <dbReference type="ARBA" id="ARBA00022692"/>
    </source>
</evidence>
<dbReference type="InterPro" id="IPR023614">
    <property type="entry name" value="Porin_dom_sf"/>
</dbReference>